<dbReference type="OrthoDB" id="10031169at2759"/>
<dbReference type="Gene3D" id="1.25.50.20">
    <property type="match status" value="1"/>
</dbReference>
<dbReference type="InterPro" id="IPR024571">
    <property type="entry name" value="ERAP1-like_C_dom"/>
</dbReference>
<dbReference type="GO" id="GO:0005737">
    <property type="term" value="C:cytoplasm"/>
    <property type="evidence" value="ECO:0007669"/>
    <property type="project" value="TreeGrafter"/>
</dbReference>
<dbReference type="AlphaFoldDB" id="A0A9N8W094"/>
<dbReference type="GO" id="GO:0006508">
    <property type="term" value="P:proteolysis"/>
    <property type="evidence" value="ECO:0007669"/>
    <property type="project" value="TreeGrafter"/>
</dbReference>
<proteinExistence type="inferred from homology"/>
<dbReference type="Gene3D" id="1.10.390.10">
    <property type="entry name" value="Neutral Protease Domain 2"/>
    <property type="match status" value="1"/>
</dbReference>
<evidence type="ECO:0000259" key="3">
    <source>
        <dbReference type="Pfam" id="PF11838"/>
    </source>
</evidence>
<evidence type="ECO:0000313" key="5">
    <source>
        <dbReference type="EMBL" id="CAG8468840.1"/>
    </source>
</evidence>
<dbReference type="EMBL" id="CAJVPS010000243">
    <property type="protein sequence ID" value="CAG8468840.1"/>
    <property type="molecule type" value="Genomic_DNA"/>
</dbReference>
<feature type="domain" description="ERAP1-like C-terminal" evidence="3">
    <location>
        <begin position="322"/>
        <end position="442"/>
    </location>
</feature>
<dbReference type="GO" id="GO:0016020">
    <property type="term" value="C:membrane"/>
    <property type="evidence" value="ECO:0007669"/>
    <property type="project" value="TreeGrafter"/>
</dbReference>
<dbReference type="InterPro" id="IPR050344">
    <property type="entry name" value="Peptidase_M1_aminopeptidases"/>
</dbReference>
<evidence type="ECO:0000259" key="4">
    <source>
        <dbReference type="Pfam" id="PF17900"/>
    </source>
</evidence>
<dbReference type="Pfam" id="PF11838">
    <property type="entry name" value="ERAP1_C"/>
    <property type="match status" value="1"/>
</dbReference>
<dbReference type="GO" id="GO:0070006">
    <property type="term" value="F:metalloaminopeptidase activity"/>
    <property type="evidence" value="ECO:0007669"/>
    <property type="project" value="TreeGrafter"/>
</dbReference>
<dbReference type="InterPro" id="IPR014782">
    <property type="entry name" value="Peptidase_M1_dom"/>
</dbReference>
<dbReference type="SUPFAM" id="SSF63737">
    <property type="entry name" value="Leukotriene A4 hydrolase N-terminal domain"/>
    <property type="match status" value="1"/>
</dbReference>
<sequence>MRDFMSANSFYIYIALLSMKIQKQITLKVYGIEAQAAKLNSSYTDATGSKKYLATTQFEATDVRRAFPCWDEPAIKATFDCPDESRNIECYMENWGLLTFRTATIFFDTQASDAQYKQHVAYIVAHELSHQWRDVLWLNEGFATWVGYFAIAEIFPEYLVVSFQWSLQLDSLRSSYLLKFPEIRQIFEAISYHMGASVIRMLGSYFGADVFYAVLHVNEPRPNNIPVKQTRFLSTVPGNLHLRVLNPNYLQQRKLISYFQKLGGDFLMLNSHQVGVFRVDCMLERLKKLGKSIKNGELSDTSDRVDIVADIGALAGLLSFKRKLFSRLDWEYPENEDYLTAMLRTLAIKSAGIVGDPKTVKEAMRRFKLFTEKNDQSVLYPNNRQAVYEIVLMYGDGEKKFDAILNIFRNGPTVDQKLAALSALGFVQQPELVQRALGLFHFSGSSSSRYSLHSWKLANESSKINMQNQLSLAQTCSHQTKFFADKNIKNFQRPLQEFGEYSYGHEQCMVEA</sequence>
<dbReference type="PANTHER" id="PTHR11533:SF171">
    <property type="entry name" value="AMINOPEPTIDASE"/>
    <property type="match status" value="1"/>
</dbReference>
<keyword evidence="6" id="KW-1185">Reference proteome</keyword>
<reference evidence="5" key="1">
    <citation type="submission" date="2021-06" db="EMBL/GenBank/DDBJ databases">
        <authorList>
            <person name="Kallberg Y."/>
            <person name="Tangrot J."/>
            <person name="Rosling A."/>
        </authorList>
    </citation>
    <scope>NUCLEOTIDE SEQUENCE</scope>
    <source>
        <strain evidence="5">FL130A</strain>
    </source>
</reference>
<dbReference type="InterPro" id="IPR027268">
    <property type="entry name" value="Peptidase_M4/M1_CTD_sf"/>
</dbReference>
<dbReference type="Gene3D" id="2.60.40.1730">
    <property type="entry name" value="tricorn interacting facor f3 domain"/>
    <property type="match status" value="1"/>
</dbReference>
<dbReference type="Pfam" id="PF17900">
    <property type="entry name" value="Peptidase_M1_N"/>
    <property type="match status" value="1"/>
</dbReference>
<accession>A0A9N8W094</accession>
<comment type="similarity">
    <text evidence="1">Belongs to the peptidase M1 family.</text>
</comment>
<dbReference type="GO" id="GO:0042277">
    <property type="term" value="F:peptide binding"/>
    <property type="evidence" value="ECO:0007669"/>
    <property type="project" value="TreeGrafter"/>
</dbReference>
<comment type="caution">
    <text evidence="5">The sequence shown here is derived from an EMBL/GenBank/DDBJ whole genome shotgun (WGS) entry which is preliminary data.</text>
</comment>
<feature type="domain" description="Peptidase M1 membrane alanine aminopeptidase" evidence="2">
    <location>
        <begin position="92"/>
        <end position="216"/>
    </location>
</feature>
<evidence type="ECO:0000313" key="6">
    <source>
        <dbReference type="Proteomes" id="UP000789508"/>
    </source>
</evidence>
<dbReference type="GO" id="GO:0043171">
    <property type="term" value="P:peptide catabolic process"/>
    <property type="evidence" value="ECO:0007669"/>
    <property type="project" value="TreeGrafter"/>
</dbReference>
<dbReference type="GO" id="GO:0008270">
    <property type="term" value="F:zinc ion binding"/>
    <property type="evidence" value="ECO:0007669"/>
    <property type="project" value="InterPro"/>
</dbReference>
<gene>
    <name evidence="5" type="ORF">ALEPTO_LOCUS1911</name>
</gene>
<feature type="domain" description="Aminopeptidase N-like N-terminal" evidence="4">
    <location>
        <begin position="17"/>
        <end position="80"/>
    </location>
</feature>
<dbReference type="Pfam" id="PF01433">
    <property type="entry name" value="Peptidase_M1"/>
    <property type="match status" value="1"/>
</dbReference>
<evidence type="ECO:0000259" key="2">
    <source>
        <dbReference type="Pfam" id="PF01433"/>
    </source>
</evidence>
<dbReference type="GO" id="GO:0005615">
    <property type="term" value="C:extracellular space"/>
    <property type="evidence" value="ECO:0007669"/>
    <property type="project" value="TreeGrafter"/>
</dbReference>
<dbReference type="InterPro" id="IPR042097">
    <property type="entry name" value="Aminopeptidase_N-like_N_sf"/>
</dbReference>
<name>A0A9N8W094_9GLOM</name>
<evidence type="ECO:0000256" key="1">
    <source>
        <dbReference type="ARBA" id="ARBA00010136"/>
    </source>
</evidence>
<protein>
    <submittedName>
        <fullName evidence="5">11184_t:CDS:1</fullName>
    </submittedName>
</protein>
<dbReference type="InterPro" id="IPR045357">
    <property type="entry name" value="Aminopeptidase_N-like_N"/>
</dbReference>
<dbReference type="Proteomes" id="UP000789508">
    <property type="component" value="Unassembled WGS sequence"/>
</dbReference>
<dbReference type="SUPFAM" id="SSF55486">
    <property type="entry name" value="Metalloproteases ('zincins'), catalytic domain"/>
    <property type="match status" value="1"/>
</dbReference>
<organism evidence="5 6">
    <name type="scientific">Ambispora leptoticha</name>
    <dbReference type="NCBI Taxonomy" id="144679"/>
    <lineage>
        <taxon>Eukaryota</taxon>
        <taxon>Fungi</taxon>
        <taxon>Fungi incertae sedis</taxon>
        <taxon>Mucoromycota</taxon>
        <taxon>Glomeromycotina</taxon>
        <taxon>Glomeromycetes</taxon>
        <taxon>Archaeosporales</taxon>
        <taxon>Ambisporaceae</taxon>
        <taxon>Ambispora</taxon>
    </lineage>
</organism>
<dbReference type="PANTHER" id="PTHR11533">
    <property type="entry name" value="PROTEASE M1 ZINC METALLOPROTEASE"/>
    <property type="match status" value="1"/>
</dbReference>